<dbReference type="PANTHER" id="PTHR43584">
    <property type="entry name" value="NUCLEOTIDYL TRANSFERASE"/>
    <property type="match status" value="1"/>
</dbReference>
<dbReference type="InterPro" id="IPR029044">
    <property type="entry name" value="Nucleotide-diphossugar_trans"/>
</dbReference>
<keyword evidence="1" id="KW-0808">Transferase</keyword>
<feature type="domain" description="MobA-like NTP transferase" evidence="4">
    <location>
        <begin position="9"/>
        <end position="132"/>
    </location>
</feature>
<dbReference type="Proteomes" id="UP000628984">
    <property type="component" value="Unassembled WGS sequence"/>
</dbReference>
<keyword evidence="6" id="KW-1185">Reference proteome</keyword>
<accession>A0A918MIK6</accession>
<dbReference type="PANTHER" id="PTHR43584:SF8">
    <property type="entry name" value="N-ACETYLMURAMATE ALPHA-1-PHOSPHATE URIDYLYLTRANSFERASE"/>
    <property type="match status" value="1"/>
</dbReference>
<evidence type="ECO:0000256" key="1">
    <source>
        <dbReference type="ARBA" id="ARBA00022679"/>
    </source>
</evidence>
<keyword evidence="2" id="KW-0548">Nucleotidyltransferase</keyword>
<dbReference type="RefSeq" id="WP_189632855.1">
    <property type="nucleotide sequence ID" value="NZ_BMYQ01000002.1"/>
</dbReference>
<evidence type="ECO:0000313" key="5">
    <source>
        <dbReference type="EMBL" id="GGW25315.1"/>
    </source>
</evidence>
<dbReference type="GO" id="GO:0016779">
    <property type="term" value="F:nucleotidyltransferase activity"/>
    <property type="evidence" value="ECO:0007669"/>
    <property type="project" value="UniProtKB-KW"/>
</dbReference>
<gene>
    <name evidence="5" type="ORF">GCM10011452_11180</name>
</gene>
<keyword evidence="3" id="KW-0460">Magnesium</keyword>
<evidence type="ECO:0000256" key="3">
    <source>
        <dbReference type="ARBA" id="ARBA00022842"/>
    </source>
</evidence>
<dbReference type="EMBL" id="BMYQ01000002">
    <property type="protein sequence ID" value="GGW25315.1"/>
    <property type="molecule type" value="Genomic_DNA"/>
</dbReference>
<protein>
    <submittedName>
        <fullName evidence="5">Nucleotidyltransferase</fullName>
    </submittedName>
</protein>
<dbReference type="SUPFAM" id="SSF53448">
    <property type="entry name" value="Nucleotide-diphospho-sugar transferases"/>
    <property type="match status" value="1"/>
</dbReference>
<proteinExistence type="predicted"/>
<dbReference type="Pfam" id="PF12804">
    <property type="entry name" value="NTP_transf_3"/>
    <property type="match status" value="1"/>
</dbReference>
<comment type="caution">
    <text evidence="5">The sequence shown here is derived from an EMBL/GenBank/DDBJ whole genome shotgun (WGS) entry which is preliminary data.</text>
</comment>
<dbReference type="AlphaFoldDB" id="A0A918MIK6"/>
<evidence type="ECO:0000259" key="4">
    <source>
        <dbReference type="Pfam" id="PF12804"/>
    </source>
</evidence>
<dbReference type="CDD" id="cd06422">
    <property type="entry name" value="NTP_transferase_like_1"/>
    <property type="match status" value="1"/>
</dbReference>
<name>A0A918MIK6_9RHOB</name>
<evidence type="ECO:0000313" key="6">
    <source>
        <dbReference type="Proteomes" id="UP000628984"/>
    </source>
</evidence>
<reference evidence="5" key="1">
    <citation type="journal article" date="2014" name="Int. J. Syst. Evol. Microbiol.">
        <title>Complete genome sequence of Corynebacterium casei LMG S-19264T (=DSM 44701T), isolated from a smear-ripened cheese.</title>
        <authorList>
            <consortium name="US DOE Joint Genome Institute (JGI-PGF)"/>
            <person name="Walter F."/>
            <person name="Albersmeier A."/>
            <person name="Kalinowski J."/>
            <person name="Ruckert C."/>
        </authorList>
    </citation>
    <scope>NUCLEOTIDE SEQUENCE</scope>
    <source>
        <strain evidence="5">KCTC 23714</strain>
    </source>
</reference>
<sequence>MPAPHALMLFAAGFGTRMGALTATCPKPLVRVAGRPLIDHALDQTAGVNLQRVVANVHYLPDMMRDHLAKRPDIAIADESAEILETGGGLRAALPLLGPEPVFTLNTDAVWTGANALSQLAAVWRPEDMDALLLLLPAAQASGYSGAGDFLLAPDGRIRRAQGAAGWAYLGAQIVKTDRLAEIPERVFSLNRLWDLAIAEGRAFGVVHQGGWCDVGRPEGIAEAEALLAHA</sequence>
<organism evidence="5 6">
    <name type="scientific">Gemmobacter lanyuensis</name>
    <dbReference type="NCBI Taxonomy" id="1054497"/>
    <lineage>
        <taxon>Bacteria</taxon>
        <taxon>Pseudomonadati</taxon>
        <taxon>Pseudomonadota</taxon>
        <taxon>Alphaproteobacteria</taxon>
        <taxon>Rhodobacterales</taxon>
        <taxon>Paracoccaceae</taxon>
        <taxon>Gemmobacter</taxon>
    </lineage>
</organism>
<dbReference type="Gene3D" id="3.90.550.10">
    <property type="entry name" value="Spore Coat Polysaccharide Biosynthesis Protein SpsA, Chain A"/>
    <property type="match status" value="1"/>
</dbReference>
<evidence type="ECO:0000256" key="2">
    <source>
        <dbReference type="ARBA" id="ARBA00022695"/>
    </source>
</evidence>
<reference evidence="5" key="2">
    <citation type="submission" date="2020-09" db="EMBL/GenBank/DDBJ databases">
        <authorList>
            <person name="Sun Q."/>
            <person name="Kim S."/>
        </authorList>
    </citation>
    <scope>NUCLEOTIDE SEQUENCE</scope>
    <source>
        <strain evidence="5">KCTC 23714</strain>
    </source>
</reference>
<dbReference type="InterPro" id="IPR025877">
    <property type="entry name" value="MobA-like_NTP_Trfase"/>
</dbReference>
<dbReference type="InterPro" id="IPR050065">
    <property type="entry name" value="GlmU-like"/>
</dbReference>